<feature type="transmembrane region" description="Helical" evidence="6">
    <location>
        <begin position="504"/>
        <end position="527"/>
    </location>
</feature>
<feature type="transmembrane region" description="Helical" evidence="6">
    <location>
        <begin position="464"/>
        <end position="484"/>
    </location>
</feature>
<dbReference type="NCBIfam" id="NF041647">
    <property type="entry name" value="ABC_perm_CPBP"/>
    <property type="match status" value="1"/>
</dbReference>
<evidence type="ECO:0000256" key="5">
    <source>
        <dbReference type="SAM" id="Coils"/>
    </source>
</evidence>
<reference evidence="10" key="1">
    <citation type="journal article" date="2019" name="Int. J. Syst. Evol. Microbiol.">
        <title>The Global Catalogue of Microorganisms (GCM) 10K type strain sequencing project: providing services to taxonomists for standard genome sequencing and annotation.</title>
        <authorList>
            <consortium name="The Broad Institute Genomics Platform"/>
            <consortium name="The Broad Institute Genome Sequencing Center for Infectious Disease"/>
            <person name="Wu L."/>
            <person name="Ma J."/>
        </authorList>
    </citation>
    <scope>NUCLEOTIDE SEQUENCE [LARGE SCALE GENOMIC DNA]</scope>
    <source>
        <strain evidence="10">CCUG 46385</strain>
    </source>
</reference>
<dbReference type="Pfam" id="PF12698">
    <property type="entry name" value="ABC2_membrane_3"/>
    <property type="match status" value="1"/>
</dbReference>
<feature type="domain" description="CAAX prenyl protease 2/Lysostaphin resistance protein A-like" evidence="7">
    <location>
        <begin position="546"/>
        <end position="633"/>
    </location>
</feature>
<keyword evidence="4 6" id="KW-0472">Membrane</keyword>
<comment type="caution">
    <text evidence="9">The sequence shown here is derived from an EMBL/GenBank/DDBJ whole genome shotgun (WGS) entry which is preliminary data.</text>
</comment>
<feature type="domain" description="ABC-2 type transporter transmembrane" evidence="8">
    <location>
        <begin position="23"/>
        <end position="387"/>
    </location>
</feature>
<dbReference type="RefSeq" id="WP_379787292.1">
    <property type="nucleotide sequence ID" value="NZ_JBHSHL010000005.1"/>
</dbReference>
<proteinExistence type="predicted"/>
<accession>A0ABV9QIX8</accession>
<comment type="subcellular location">
    <subcellularLocation>
        <location evidence="1">Membrane</location>
        <topology evidence="1">Multi-pass membrane protein</topology>
    </subcellularLocation>
</comment>
<feature type="transmembrane region" description="Helical" evidence="6">
    <location>
        <begin position="361"/>
        <end position="379"/>
    </location>
</feature>
<dbReference type="PANTHER" id="PTHR43471">
    <property type="entry name" value="ABC TRANSPORTER PERMEASE"/>
    <property type="match status" value="1"/>
</dbReference>
<evidence type="ECO:0000256" key="6">
    <source>
        <dbReference type="SAM" id="Phobius"/>
    </source>
</evidence>
<dbReference type="Pfam" id="PF02517">
    <property type="entry name" value="Rce1-like"/>
    <property type="match status" value="1"/>
</dbReference>
<feature type="transmembrane region" description="Helical" evidence="6">
    <location>
        <begin position="296"/>
        <end position="324"/>
    </location>
</feature>
<keyword evidence="2 6" id="KW-0812">Transmembrane</keyword>
<evidence type="ECO:0000259" key="8">
    <source>
        <dbReference type="Pfam" id="PF12698"/>
    </source>
</evidence>
<dbReference type="Proteomes" id="UP001595916">
    <property type="component" value="Unassembled WGS sequence"/>
</dbReference>
<feature type="transmembrane region" description="Helical" evidence="6">
    <location>
        <begin position="436"/>
        <end position="458"/>
    </location>
</feature>
<keyword evidence="5" id="KW-0175">Coiled coil</keyword>
<evidence type="ECO:0000256" key="3">
    <source>
        <dbReference type="ARBA" id="ARBA00022989"/>
    </source>
</evidence>
<gene>
    <name evidence="9" type="ORF">ACFO4R_01915</name>
</gene>
<dbReference type="InterPro" id="IPR003675">
    <property type="entry name" value="Rce1/LyrA-like_dom"/>
</dbReference>
<feature type="coiled-coil region" evidence="5">
    <location>
        <begin position="141"/>
        <end position="168"/>
    </location>
</feature>
<dbReference type="PANTHER" id="PTHR43471:SF3">
    <property type="entry name" value="ABC TRANSPORTER PERMEASE PROTEIN NATB"/>
    <property type="match status" value="1"/>
</dbReference>
<evidence type="ECO:0000256" key="2">
    <source>
        <dbReference type="ARBA" id="ARBA00022692"/>
    </source>
</evidence>
<feature type="transmembrane region" description="Helical" evidence="6">
    <location>
        <begin position="663"/>
        <end position="681"/>
    </location>
</feature>
<sequence>MRSQMIWSLYKREMLDIFRDKKAVFMNIFIPIILYPLITILATQVFMFVNTSMDEKTYYIAVSEEVKGSPLYAFLQREETEEEDKKVEPSSGQFVAGDAPVYFELKDSSDPQKDLEDKDIDLYIEEDETGEGYTFHYISSVVNSRTALRKAESLMEAYQEEVREEKIRQLGGDVEVVLYSVDFETADHSTKEQSMGSLLGGLIPFFLVMGLVGGAIHTAIDVSVGEKERGTLETLFSLPVTSREVLYGKFFAVATMAIISVILNFVSMSLMGAYFYKLMSESGNDMAQGFRLAEFIPVMSVVLLCIILFAVFITAVSLTLFFFSKSVKEAQNYAMPLGIIVSLISYIGFIPNMELTWKTALLPVANVVLLVKSAFQFQFHLPLMMGVLASNLLYGLLTMSFMTGVFDKEEMMFEEDIHFIRLFERRSNLKKGGAPTVAEAIFLLVVGLAALIFVGTYAQLKFGFYGILLTQLCIIVLPLGFALYTKCDLKKTFSLKLPKLRHVLGSVFLWMGTFMLVMVLSLLLQDIFPESYENLEQMNRIFEGRSLLSMILVVALAPAICEEIFFRGYVFSAFRQKRRVFVAVLITSIFFGVFHMSLVKFFTTTILGISLNYALYRSDSIVTSSLMHFLNNTTAVAALYVHSGRGEAEVQMEAAEQLTHSQFIVFGVLIVLLISIGVFLLRSKEKKDNPASS</sequence>
<feature type="transmembrane region" description="Helical" evidence="6">
    <location>
        <begin position="547"/>
        <end position="568"/>
    </location>
</feature>
<feature type="transmembrane region" description="Helical" evidence="6">
    <location>
        <begin position="250"/>
        <end position="276"/>
    </location>
</feature>
<organism evidence="9 10">
    <name type="scientific">Filifactor villosus</name>
    <dbReference type="NCBI Taxonomy" id="29374"/>
    <lineage>
        <taxon>Bacteria</taxon>
        <taxon>Bacillati</taxon>
        <taxon>Bacillota</taxon>
        <taxon>Clostridia</taxon>
        <taxon>Peptostreptococcales</taxon>
        <taxon>Filifactoraceae</taxon>
        <taxon>Filifactor</taxon>
    </lineage>
</organism>
<dbReference type="EMBL" id="JBHSHL010000005">
    <property type="protein sequence ID" value="MFC4803828.1"/>
    <property type="molecule type" value="Genomic_DNA"/>
</dbReference>
<feature type="transmembrane region" description="Helical" evidence="6">
    <location>
        <begin position="580"/>
        <end position="602"/>
    </location>
</feature>
<name>A0ABV9QIX8_9FIRM</name>
<feature type="transmembrane region" description="Helical" evidence="6">
    <location>
        <begin position="330"/>
        <end position="349"/>
    </location>
</feature>
<feature type="transmembrane region" description="Helical" evidence="6">
    <location>
        <begin position="24"/>
        <end position="49"/>
    </location>
</feature>
<dbReference type="InterPro" id="IPR013525">
    <property type="entry name" value="ABC2_TM"/>
</dbReference>
<feature type="transmembrane region" description="Helical" evidence="6">
    <location>
        <begin position="198"/>
        <end position="220"/>
    </location>
</feature>
<evidence type="ECO:0000256" key="1">
    <source>
        <dbReference type="ARBA" id="ARBA00004141"/>
    </source>
</evidence>
<keyword evidence="9" id="KW-0645">Protease</keyword>
<evidence type="ECO:0000259" key="7">
    <source>
        <dbReference type="Pfam" id="PF02517"/>
    </source>
</evidence>
<feature type="transmembrane region" description="Helical" evidence="6">
    <location>
        <begin position="385"/>
        <end position="406"/>
    </location>
</feature>
<keyword evidence="9" id="KW-0378">Hydrolase</keyword>
<evidence type="ECO:0000313" key="10">
    <source>
        <dbReference type="Proteomes" id="UP001595916"/>
    </source>
</evidence>
<dbReference type="GO" id="GO:0008233">
    <property type="term" value="F:peptidase activity"/>
    <property type="evidence" value="ECO:0007669"/>
    <property type="project" value="UniProtKB-KW"/>
</dbReference>
<keyword evidence="10" id="KW-1185">Reference proteome</keyword>
<evidence type="ECO:0000313" key="9">
    <source>
        <dbReference type="EMBL" id="MFC4803828.1"/>
    </source>
</evidence>
<evidence type="ECO:0000256" key="4">
    <source>
        <dbReference type="ARBA" id="ARBA00023136"/>
    </source>
</evidence>
<protein>
    <submittedName>
        <fullName evidence="9">ABC transporter permease subunit/CPBP intramembrane protease</fullName>
    </submittedName>
</protein>
<keyword evidence="3 6" id="KW-1133">Transmembrane helix</keyword>
<dbReference type="GO" id="GO:0006508">
    <property type="term" value="P:proteolysis"/>
    <property type="evidence" value="ECO:0007669"/>
    <property type="project" value="UniProtKB-KW"/>
</dbReference>